<feature type="compositionally biased region" description="Polar residues" evidence="1">
    <location>
        <begin position="1"/>
        <end position="12"/>
    </location>
</feature>
<accession>A0A8C6ZWQ3</accession>
<reference evidence="3" key="1">
    <citation type="submission" date="2025-08" db="UniProtKB">
        <authorList>
            <consortium name="Ensembl"/>
        </authorList>
    </citation>
    <scope>IDENTIFICATION</scope>
</reference>
<keyword evidence="4" id="KW-1185">Reference proteome</keyword>
<protein>
    <recommendedName>
        <fullName evidence="2">DNA (cytosine-5)-methyltransferase N-terminal domain-containing protein</fullName>
    </recommendedName>
</protein>
<organism evidence="3 4">
    <name type="scientific">Nothoprocta perdicaria</name>
    <name type="common">Chilean tinamou</name>
    <name type="synonym">Crypturus perdicarius</name>
    <dbReference type="NCBI Taxonomy" id="30464"/>
    <lineage>
        <taxon>Eukaryota</taxon>
        <taxon>Metazoa</taxon>
        <taxon>Chordata</taxon>
        <taxon>Craniata</taxon>
        <taxon>Vertebrata</taxon>
        <taxon>Euteleostomi</taxon>
        <taxon>Archelosauria</taxon>
        <taxon>Archosauria</taxon>
        <taxon>Dinosauria</taxon>
        <taxon>Saurischia</taxon>
        <taxon>Theropoda</taxon>
        <taxon>Coelurosauria</taxon>
        <taxon>Aves</taxon>
        <taxon>Palaeognathae</taxon>
        <taxon>Tinamiformes</taxon>
        <taxon>Tinamidae</taxon>
        <taxon>Nothoprocta</taxon>
    </lineage>
</organism>
<reference evidence="3" key="2">
    <citation type="submission" date="2025-09" db="UniProtKB">
        <authorList>
            <consortium name="Ensembl"/>
        </authorList>
    </citation>
    <scope>IDENTIFICATION</scope>
</reference>
<dbReference type="Pfam" id="PF22855">
    <property type="entry name" value="DNM3A_N"/>
    <property type="match status" value="1"/>
</dbReference>
<sequence>MPSSGSVDTSSPAPDREGEEEPEENASKEERQEPGTPMRKAGRPGRKRKHAQVSAPAPAPPRPGWLFRDPRRLRGTLHPRAAAACGAGPARRRARRGSARPAGGERFQGRTMLAREQAGRRQPGIDGAREREAARCRRRRLRGQNAGGLQREARGAPCAAEGPRPAGQRHGEEEEQRSLRPRRAAAVPALPQGSVAEVAPSACRAGCVL</sequence>
<feature type="compositionally biased region" description="Basic and acidic residues" evidence="1">
    <location>
        <begin position="169"/>
        <end position="178"/>
    </location>
</feature>
<proteinExistence type="predicted"/>
<dbReference type="AlphaFoldDB" id="A0A8C6ZWQ3"/>
<evidence type="ECO:0000259" key="2">
    <source>
        <dbReference type="Pfam" id="PF22855"/>
    </source>
</evidence>
<evidence type="ECO:0000313" key="4">
    <source>
        <dbReference type="Proteomes" id="UP000694420"/>
    </source>
</evidence>
<feature type="domain" description="DNA (cytosine-5)-methyltransferase N-terminal" evidence="2">
    <location>
        <begin position="1"/>
        <end position="55"/>
    </location>
</feature>
<feature type="region of interest" description="Disordered" evidence="1">
    <location>
        <begin position="1"/>
        <end position="195"/>
    </location>
</feature>
<dbReference type="InterPro" id="IPR054724">
    <property type="entry name" value="DNM3A_N"/>
</dbReference>
<evidence type="ECO:0000313" key="3">
    <source>
        <dbReference type="Ensembl" id="ENSNPEP00000019951.1"/>
    </source>
</evidence>
<evidence type="ECO:0000256" key="1">
    <source>
        <dbReference type="SAM" id="MobiDB-lite"/>
    </source>
</evidence>
<dbReference type="Proteomes" id="UP000694420">
    <property type="component" value="Unplaced"/>
</dbReference>
<feature type="compositionally biased region" description="Low complexity" evidence="1">
    <location>
        <begin position="79"/>
        <end position="89"/>
    </location>
</feature>
<name>A0A8C6ZWQ3_NOTPE</name>
<feature type="compositionally biased region" description="Basic residues" evidence="1">
    <location>
        <begin position="40"/>
        <end position="51"/>
    </location>
</feature>
<dbReference type="Ensembl" id="ENSNPET00000020459.1">
    <property type="protein sequence ID" value="ENSNPEP00000019951.1"/>
    <property type="gene ID" value="ENSNPEG00000014852.1"/>
</dbReference>